<dbReference type="Proteomes" id="UP000619260">
    <property type="component" value="Unassembled WGS sequence"/>
</dbReference>
<accession>A0A8J3YGE9</accession>
<name>A0A8J3YGE9_9ACTN</name>
<evidence type="ECO:0000256" key="1">
    <source>
        <dbReference type="SAM" id="Phobius"/>
    </source>
</evidence>
<feature type="transmembrane region" description="Helical" evidence="1">
    <location>
        <begin position="6"/>
        <end position="24"/>
    </location>
</feature>
<keyword evidence="1" id="KW-0472">Membrane</keyword>
<feature type="transmembrane region" description="Helical" evidence="1">
    <location>
        <begin position="36"/>
        <end position="56"/>
    </location>
</feature>
<reference evidence="2" key="1">
    <citation type="submission" date="2021-01" db="EMBL/GenBank/DDBJ databases">
        <title>Whole genome shotgun sequence of Virgisporangium aliadipatigenens NBRC 105644.</title>
        <authorList>
            <person name="Komaki H."/>
            <person name="Tamura T."/>
        </authorList>
    </citation>
    <scope>NUCLEOTIDE SEQUENCE</scope>
    <source>
        <strain evidence="2">NBRC 105644</strain>
    </source>
</reference>
<keyword evidence="1" id="KW-1133">Transmembrane helix</keyword>
<feature type="transmembrane region" description="Helical" evidence="1">
    <location>
        <begin position="95"/>
        <end position="118"/>
    </location>
</feature>
<organism evidence="2 3">
    <name type="scientific">Virgisporangium aliadipatigenens</name>
    <dbReference type="NCBI Taxonomy" id="741659"/>
    <lineage>
        <taxon>Bacteria</taxon>
        <taxon>Bacillati</taxon>
        <taxon>Actinomycetota</taxon>
        <taxon>Actinomycetes</taxon>
        <taxon>Micromonosporales</taxon>
        <taxon>Micromonosporaceae</taxon>
        <taxon>Virgisporangium</taxon>
    </lineage>
</organism>
<proteinExistence type="predicted"/>
<dbReference type="EMBL" id="BOPF01000002">
    <property type="protein sequence ID" value="GIJ43937.1"/>
    <property type="molecule type" value="Genomic_DNA"/>
</dbReference>
<dbReference type="AlphaFoldDB" id="A0A8J3YGE9"/>
<comment type="caution">
    <text evidence="2">The sequence shown here is derived from an EMBL/GenBank/DDBJ whole genome shotgun (WGS) entry which is preliminary data.</text>
</comment>
<evidence type="ECO:0000313" key="3">
    <source>
        <dbReference type="Proteomes" id="UP000619260"/>
    </source>
</evidence>
<feature type="transmembrane region" description="Helical" evidence="1">
    <location>
        <begin position="130"/>
        <end position="150"/>
    </location>
</feature>
<feature type="transmembrane region" description="Helical" evidence="1">
    <location>
        <begin position="62"/>
        <end position="83"/>
    </location>
</feature>
<evidence type="ECO:0000313" key="2">
    <source>
        <dbReference type="EMBL" id="GIJ43937.1"/>
    </source>
</evidence>
<gene>
    <name evidence="2" type="ORF">Val02_08230</name>
</gene>
<dbReference type="RefSeq" id="WP_203897462.1">
    <property type="nucleotide sequence ID" value="NZ_BOPF01000002.1"/>
</dbReference>
<keyword evidence="1" id="KW-0812">Transmembrane</keyword>
<keyword evidence="3" id="KW-1185">Reference proteome</keyword>
<protein>
    <submittedName>
        <fullName evidence="2">Uncharacterized protein</fullName>
    </submittedName>
</protein>
<sequence>MDLSAFYAVVSGVNFTLLGLWWVAVNDRVELRSSRLAYVVSLQFVIPGTVSLLSQVAPDAPLLWRSAFTLAGVAGAAAVLLMSHEVAGAARAAAALLRFGAVPLYLAVAVVAAVPGATEAAKPTFTSLQIEAILLCLLVFLGVQSAWWIAMAPAAPQAED</sequence>